<name>A0ABT8KKU2_9BACT</name>
<organism evidence="2 3">
    <name type="scientific">Splendidivirga corallicola</name>
    <dbReference type="NCBI Taxonomy" id="3051826"/>
    <lineage>
        <taxon>Bacteria</taxon>
        <taxon>Pseudomonadati</taxon>
        <taxon>Bacteroidota</taxon>
        <taxon>Cytophagia</taxon>
        <taxon>Cytophagales</taxon>
        <taxon>Splendidivirgaceae</taxon>
        <taxon>Splendidivirga</taxon>
    </lineage>
</organism>
<dbReference type="EMBL" id="JAUJEA010000002">
    <property type="protein sequence ID" value="MDN5201335.1"/>
    <property type="molecule type" value="Genomic_DNA"/>
</dbReference>
<dbReference type="PROSITE" id="PS51819">
    <property type="entry name" value="VOC"/>
    <property type="match status" value="1"/>
</dbReference>
<proteinExistence type="predicted"/>
<dbReference type="InterPro" id="IPR037523">
    <property type="entry name" value="VOC_core"/>
</dbReference>
<reference evidence="2" key="1">
    <citation type="submission" date="2023-06" db="EMBL/GenBank/DDBJ databases">
        <title>Genomic of Parafulvivirga corallium.</title>
        <authorList>
            <person name="Wang G."/>
        </authorList>
    </citation>
    <scope>NUCLEOTIDE SEQUENCE</scope>
    <source>
        <strain evidence="2">BMA10</strain>
    </source>
</reference>
<feature type="domain" description="VOC" evidence="1">
    <location>
        <begin position="4"/>
        <end position="135"/>
    </location>
</feature>
<dbReference type="Proteomes" id="UP001172082">
    <property type="component" value="Unassembled WGS sequence"/>
</dbReference>
<evidence type="ECO:0000259" key="1">
    <source>
        <dbReference type="PROSITE" id="PS51819"/>
    </source>
</evidence>
<evidence type="ECO:0000313" key="3">
    <source>
        <dbReference type="Proteomes" id="UP001172082"/>
    </source>
</evidence>
<dbReference type="RefSeq" id="WP_346751361.1">
    <property type="nucleotide sequence ID" value="NZ_JAUJEA010000002.1"/>
</dbReference>
<dbReference type="Pfam" id="PF00903">
    <property type="entry name" value="Glyoxalase"/>
    <property type="match status" value="1"/>
</dbReference>
<dbReference type="InterPro" id="IPR004360">
    <property type="entry name" value="Glyas_Fos-R_dOase_dom"/>
</dbReference>
<dbReference type="PANTHER" id="PTHR36437">
    <property type="entry name" value="GLYOXALASE/BLEOMYCIN RESISTANCE PROTEIN/DIOXYGENASE"/>
    <property type="match status" value="1"/>
</dbReference>
<sequence length="137" mass="15612">MITKLSHTTVYVLDQDEAMDFYVNKLGFEVRTDATMNGSFRWLTVGPKDQPDLEIILMLVQPGFLFDDQSAEQMKNLIRNGKMGTGVFETPDCKATYLELKSKGVEFLSEPKQQPYGIEATFKDNSGNWFSLTERPE</sequence>
<comment type="caution">
    <text evidence="2">The sequence shown here is derived from an EMBL/GenBank/DDBJ whole genome shotgun (WGS) entry which is preliminary data.</text>
</comment>
<evidence type="ECO:0000313" key="2">
    <source>
        <dbReference type="EMBL" id="MDN5201335.1"/>
    </source>
</evidence>
<keyword evidence="3" id="KW-1185">Reference proteome</keyword>
<protein>
    <submittedName>
        <fullName evidence="2">VOC family protein</fullName>
    </submittedName>
</protein>
<dbReference type="PANTHER" id="PTHR36437:SF2">
    <property type="entry name" value="GLYOXALASE_BLEOMYCIN RESISTANCE PROTEIN_DIOXYGENASE"/>
    <property type="match status" value="1"/>
</dbReference>
<gene>
    <name evidence="2" type="ORF">QQ008_08180</name>
</gene>
<dbReference type="Gene3D" id="3.10.180.10">
    <property type="entry name" value="2,3-Dihydroxybiphenyl 1,2-Dioxygenase, domain 1"/>
    <property type="match status" value="1"/>
</dbReference>
<accession>A0ABT8KKU2</accession>
<dbReference type="InterPro" id="IPR029068">
    <property type="entry name" value="Glyas_Bleomycin-R_OHBP_Dase"/>
</dbReference>
<dbReference type="SUPFAM" id="SSF54593">
    <property type="entry name" value="Glyoxalase/Bleomycin resistance protein/Dihydroxybiphenyl dioxygenase"/>
    <property type="match status" value="1"/>
</dbReference>